<proteinExistence type="predicted"/>
<accession>A0AAN1JNJ9</accession>
<dbReference type="KEGG" id="phs:C2L64_51195"/>
<sequence length="88" mass="9994">MSSPLDREIDAPRYRVVVNGRPAYRAESPSEIEGYVARATITRLDGSPVYESYLQYQIFEGEIFIDLESAIRDGEQRARDAINTGFPH</sequence>
<dbReference type="EMBL" id="CP026109">
    <property type="protein sequence ID" value="AUT76534.1"/>
    <property type="molecule type" value="Genomic_DNA"/>
</dbReference>
<evidence type="ECO:0000313" key="2">
    <source>
        <dbReference type="Proteomes" id="UP000236649"/>
    </source>
</evidence>
<dbReference type="Proteomes" id="UP000236649">
    <property type="component" value="Chromosome 5"/>
</dbReference>
<dbReference type="AlphaFoldDB" id="A0AAN1JNJ9"/>
<protein>
    <submittedName>
        <fullName evidence="1">Uncharacterized protein</fullName>
    </submittedName>
</protein>
<dbReference type="RefSeq" id="WP_090837599.1">
    <property type="nucleotide sequence ID" value="NZ_CADFGJ010000014.1"/>
</dbReference>
<reference evidence="1 2" key="1">
    <citation type="submission" date="2018-01" db="EMBL/GenBank/DDBJ databases">
        <title>Species boundaries and ecological features among Paraburkholderia terrae DSMZ17804T, P. hospita DSMZ17164T and P. caribensis DSMZ13236T.</title>
        <authorList>
            <person name="Pratama A.A."/>
        </authorList>
    </citation>
    <scope>NUCLEOTIDE SEQUENCE [LARGE SCALE GENOMIC DNA]</scope>
    <source>
        <strain evidence="1 2">DSM 17164</strain>
    </source>
</reference>
<dbReference type="GeneID" id="55536584"/>
<organism evidence="1 2">
    <name type="scientific">Paraburkholderia hospita</name>
    <dbReference type="NCBI Taxonomy" id="169430"/>
    <lineage>
        <taxon>Bacteria</taxon>
        <taxon>Pseudomonadati</taxon>
        <taxon>Pseudomonadota</taxon>
        <taxon>Betaproteobacteria</taxon>
        <taxon>Burkholderiales</taxon>
        <taxon>Burkholderiaceae</taxon>
        <taxon>Paraburkholderia</taxon>
    </lineage>
</organism>
<gene>
    <name evidence="1" type="ORF">C2L64_51195</name>
</gene>
<evidence type="ECO:0000313" key="1">
    <source>
        <dbReference type="EMBL" id="AUT76534.1"/>
    </source>
</evidence>
<name>A0AAN1JNJ9_9BURK</name>